<dbReference type="GO" id="GO:0003677">
    <property type="term" value="F:DNA binding"/>
    <property type="evidence" value="ECO:0007669"/>
    <property type="project" value="UniProtKB-KW"/>
</dbReference>
<dbReference type="GO" id="GO:0003700">
    <property type="term" value="F:DNA-binding transcription factor activity"/>
    <property type="evidence" value="ECO:0007669"/>
    <property type="project" value="InterPro"/>
</dbReference>
<dbReference type="SMART" id="SM00418">
    <property type="entry name" value="HTH_ARSR"/>
    <property type="match status" value="1"/>
</dbReference>
<sequence length="140" mass="14262">MCEPTEGPAEPVAGATVDGACCPPPGGAPMDVDLAAGLAAMFKALGDPVRLRLVSIVASSPGGEACVCDLLQAFDLSQPTVSHHLKVLRGAGLLTCERRGSWVWYRVVPAALAQMAAALTPVDDAATSSADDHPVGTVRT</sequence>
<evidence type="ECO:0000256" key="2">
    <source>
        <dbReference type="ARBA" id="ARBA00023125"/>
    </source>
</evidence>
<comment type="caution">
    <text evidence="5">The sequence shown here is derived from an EMBL/GenBank/DDBJ whole genome shotgun (WGS) entry which is preliminary data.</text>
</comment>
<evidence type="ECO:0000313" key="6">
    <source>
        <dbReference type="Proteomes" id="UP000276232"/>
    </source>
</evidence>
<dbReference type="InterPro" id="IPR036388">
    <property type="entry name" value="WH-like_DNA-bd_sf"/>
</dbReference>
<keyword evidence="2" id="KW-0238">DNA-binding</keyword>
<proteinExistence type="predicted"/>
<dbReference type="EMBL" id="RJKN01000008">
    <property type="protein sequence ID" value="ROP26969.1"/>
    <property type="molecule type" value="Genomic_DNA"/>
</dbReference>
<dbReference type="InterPro" id="IPR018334">
    <property type="entry name" value="ArsR_HTH"/>
</dbReference>
<dbReference type="InParanoid" id="A0A3N1G9Q4"/>
<dbReference type="PROSITE" id="PS50987">
    <property type="entry name" value="HTH_ARSR_2"/>
    <property type="match status" value="1"/>
</dbReference>
<protein>
    <submittedName>
        <fullName evidence="5">ArsR family transcriptional regulator</fullName>
    </submittedName>
</protein>
<dbReference type="InterPro" id="IPR036390">
    <property type="entry name" value="WH_DNA-bd_sf"/>
</dbReference>
<evidence type="ECO:0000256" key="3">
    <source>
        <dbReference type="ARBA" id="ARBA00023163"/>
    </source>
</evidence>
<dbReference type="NCBIfam" id="NF033788">
    <property type="entry name" value="HTH_metalloreg"/>
    <property type="match status" value="1"/>
</dbReference>
<evidence type="ECO:0000256" key="1">
    <source>
        <dbReference type="ARBA" id="ARBA00023015"/>
    </source>
</evidence>
<accession>A0A3N1G9Q4</accession>
<keyword evidence="1" id="KW-0805">Transcription regulation</keyword>
<dbReference type="PANTHER" id="PTHR33154">
    <property type="entry name" value="TRANSCRIPTIONAL REGULATOR, ARSR FAMILY"/>
    <property type="match status" value="1"/>
</dbReference>
<evidence type="ECO:0000313" key="5">
    <source>
        <dbReference type="EMBL" id="ROP26969.1"/>
    </source>
</evidence>
<dbReference type="SUPFAM" id="SSF46785">
    <property type="entry name" value="Winged helix' DNA-binding domain"/>
    <property type="match status" value="1"/>
</dbReference>
<dbReference type="PROSITE" id="PS00846">
    <property type="entry name" value="HTH_ARSR_1"/>
    <property type="match status" value="1"/>
</dbReference>
<feature type="domain" description="HTH arsR-type" evidence="4">
    <location>
        <begin position="30"/>
        <end position="127"/>
    </location>
</feature>
<dbReference type="Pfam" id="PF01022">
    <property type="entry name" value="HTH_5"/>
    <property type="match status" value="1"/>
</dbReference>
<reference evidence="5 6" key="1">
    <citation type="journal article" date="2015" name="Stand. Genomic Sci.">
        <title>Genomic Encyclopedia of Bacterial and Archaeal Type Strains, Phase III: the genomes of soil and plant-associated and newly described type strains.</title>
        <authorList>
            <person name="Whitman W.B."/>
            <person name="Woyke T."/>
            <person name="Klenk H.P."/>
            <person name="Zhou Y."/>
            <person name="Lilburn T.G."/>
            <person name="Beck B.J."/>
            <person name="De Vos P."/>
            <person name="Vandamme P."/>
            <person name="Eisen J.A."/>
            <person name="Garrity G."/>
            <person name="Hugenholtz P."/>
            <person name="Kyrpides N.C."/>
        </authorList>
    </citation>
    <scope>NUCLEOTIDE SEQUENCE [LARGE SCALE GENOMIC DNA]</scope>
    <source>
        <strain evidence="5 6">CECT 7306</strain>
    </source>
</reference>
<evidence type="ECO:0000259" key="4">
    <source>
        <dbReference type="PROSITE" id="PS50987"/>
    </source>
</evidence>
<dbReference type="PRINTS" id="PR00778">
    <property type="entry name" value="HTHARSR"/>
</dbReference>
<dbReference type="InterPro" id="IPR001845">
    <property type="entry name" value="HTH_ArsR_DNA-bd_dom"/>
</dbReference>
<dbReference type="AlphaFoldDB" id="A0A3N1G9Q4"/>
<name>A0A3N1G9Q4_9ACTN</name>
<dbReference type="InterPro" id="IPR011991">
    <property type="entry name" value="ArsR-like_HTH"/>
</dbReference>
<dbReference type="PANTHER" id="PTHR33154:SF18">
    <property type="entry name" value="ARSENICAL RESISTANCE OPERON REPRESSOR"/>
    <property type="match status" value="1"/>
</dbReference>
<dbReference type="Proteomes" id="UP000276232">
    <property type="component" value="Unassembled WGS sequence"/>
</dbReference>
<dbReference type="Gene3D" id="1.10.10.10">
    <property type="entry name" value="Winged helix-like DNA-binding domain superfamily/Winged helix DNA-binding domain"/>
    <property type="match status" value="1"/>
</dbReference>
<gene>
    <name evidence="5" type="ORF">EDC03_2897</name>
</gene>
<organism evidence="5 6">
    <name type="scientific">Pseudokineococcus lusitanus</name>
    <dbReference type="NCBI Taxonomy" id="763993"/>
    <lineage>
        <taxon>Bacteria</taxon>
        <taxon>Bacillati</taxon>
        <taxon>Actinomycetota</taxon>
        <taxon>Actinomycetes</taxon>
        <taxon>Kineosporiales</taxon>
        <taxon>Kineosporiaceae</taxon>
        <taxon>Pseudokineococcus</taxon>
    </lineage>
</organism>
<dbReference type="InterPro" id="IPR051081">
    <property type="entry name" value="HTH_MetalResp_TranReg"/>
</dbReference>
<dbReference type="CDD" id="cd00090">
    <property type="entry name" value="HTH_ARSR"/>
    <property type="match status" value="1"/>
</dbReference>
<keyword evidence="6" id="KW-1185">Reference proteome</keyword>
<keyword evidence="3" id="KW-0804">Transcription</keyword>